<evidence type="ECO:0000313" key="3">
    <source>
        <dbReference type="Proteomes" id="UP000320623"/>
    </source>
</evidence>
<dbReference type="STRING" id="1643428.GCA_001442855_01317"/>
<dbReference type="RefSeq" id="WP_140945087.1">
    <property type="nucleotide sequence ID" value="NZ_FAOO01000008.1"/>
</dbReference>
<reference evidence="3" key="1">
    <citation type="submission" date="2015-11" db="EMBL/GenBank/DDBJ databases">
        <authorList>
            <person name="Varghese N."/>
        </authorList>
    </citation>
    <scope>NUCLEOTIDE SEQUENCE [LARGE SCALE GENOMIC DNA]</scope>
</reference>
<feature type="domain" description="VTC" evidence="1">
    <location>
        <begin position="3"/>
        <end position="63"/>
    </location>
</feature>
<evidence type="ECO:0000313" key="2">
    <source>
        <dbReference type="EMBL" id="CUU05832.1"/>
    </source>
</evidence>
<dbReference type="EMBL" id="FAOO01000008">
    <property type="protein sequence ID" value="CUU05832.1"/>
    <property type="molecule type" value="Genomic_DNA"/>
</dbReference>
<keyword evidence="3" id="KW-1185">Reference proteome</keyword>
<protein>
    <submittedName>
        <fullName evidence="2">VTC domain-containing protein</fullName>
    </submittedName>
</protein>
<accession>A0A0S4N538</accession>
<proteinExistence type="predicted"/>
<dbReference type="AlphaFoldDB" id="A0A0S4N538"/>
<dbReference type="Gene3D" id="3.20.100.30">
    <property type="entry name" value="VTC, catalytic tunnel domain"/>
    <property type="match status" value="1"/>
</dbReference>
<dbReference type="Proteomes" id="UP000320623">
    <property type="component" value="Unassembled WGS sequence"/>
</dbReference>
<evidence type="ECO:0000259" key="1">
    <source>
        <dbReference type="Pfam" id="PF09359"/>
    </source>
</evidence>
<gene>
    <name evidence="2" type="ORF">JGI1_01345</name>
</gene>
<sequence length="64" mass="7834">MPRFEYKYLAKIDDIDLIREYTLNFSEPDIHMEKDCLPEYTVRSIYFDTSKFDLYNDKVEGLER</sequence>
<dbReference type="InterPro" id="IPR042267">
    <property type="entry name" value="VTC_sf"/>
</dbReference>
<dbReference type="InterPro" id="IPR018966">
    <property type="entry name" value="VTC_domain"/>
</dbReference>
<dbReference type="Pfam" id="PF09359">
    <property type="entry name" value="VTC"/>
    <property type="match status" value="1"/>
</dbReference>
<dbReference type="GO" id="GO:0006799">
    <property type="term" value="P:polyphosphate biosynthetic process"/>
    <property type="evidence" value="ECO:0007669"/>
    <property type="project" value="UniProtKB-ARBA"/>
</dbReference>
<organism evidence="2 3">
    <name type="scientific">Candidatus Thermokryptus mobilis</name>
    <dbReference type="NCBI Taxonomy" id="1643428"/>
    <lineage>
        <taxon>Bacteria</taxon>
        <taxon>Pseudomonadati</taxon>
        <taxon>Candidatus Kryptoniota</taxon>
        <taxon>Candidatus Thermokryptus</taxon>
    </lineage>
</organism>
<name>A0A0S4N538_9BACT</name>
<dbReference type="OrthoDB" id="9784042at2"/>